<accession>A0A6A9UUD0</accession>
<name>A0A6A9UUD0_9ACTN</name>
<feature type="transmembrane region" description="Helical" evidence="1">
    <location>
        <begin position="20"/>
        <end position="41"/>
    </location>
</feature>
<gene>
    <name evidence="2" type="ORF">GC722_04775</name>
</gene>
<evidence type="ECO:0000256" key="1">
    <source>
        <dbReference type="SAM" id="Phobius"/>
    </source>
</evidence>
<keyword evidence="1" id="KW-0812">Transmembrane</keyword>
<keyword evidence="1" id="KW-0472">Membrane</keyword>
<feature type="transmembrane region" description="Helical" evidence="1">
    <location>
        <begin position="61"/>
        <end position="86"/>
    </location>
</feature>
<evidence type="ECO:0000313" key="2">
    <source>
        <dbReference type="EMBL" id="MVA75345.1"/>
    </source>
</evidence>
<dbReference type="EMBL" id="WPCU01000004">
    <property type="protein sequence ID" value="MVA75345.1"/>
    <property type="molecule type" value="Genomic_DNA"/>
</dbReference>
<comment type="caution">
    <text evidence="2">The sequence shown here is derived from an EMBL/GenBank/DDBJ whole genome shotgun (WGS) entry which is preliminary data.</text>
</comment>
<dbReference type="RefSeq" id="WP_156608400.1">
    <property type="nucleotide sequence ID" value="NZ_WPCU01000004.1"/>
</dbReference>
<sequence>MPRPPLSPRAVSLQRHGTILWGVLLLGVWLLGTAFWTVLGASGFFDSGGADEPVPPATAAVAYFIASQLLVGLFGVLGLVLVVVGLRAGRRARAFEQRDRALAAALAGAVDQLRRLPAEAVYEPGEGDVVLRGARLVEVSRHFDSQAHGAVTGTMVHRMRSFGSSFSLSYGASSGLGVGSSSFSSSAVGLSSVDLQLSATTRDDLMGDALFAVFEAPGPAGPEDVHRVVSMSAAAAMGWVSDLVASVAYQLGGRDTHAGATLLAAAGELAARFAPPDVSYTTDRLMALERRSAAERAPVTVHGPAIGRNALLGAGISIDGGTPLQLLPAGFPQLFGQVVGQALAAAEQQLPGGSRRAVTA</sequence>
<organism evidence="2 3">
    <name type="scientific">Auraticoccus cholistanensis</name>
    <dbReference type="NCBI Taxonomy" id="2656650"/>
    <lineage>
        <taxon>Bacteria</taxon>
        <taxon>Bacillati</taxon>
        <taxon>Actinomycetota</taxon>
        <taxon>Actinomycetes</taxon>
        <taxon>Propionibacteriales</taxon>
        <taxon>Propionibacteriaceae</taxon>
        <taxon>Auraticoccus</taxon>
    </lineage>
</organism>
<keyword evidence="1" id="KW-1133">Transmembrane helix</keyword>
<proteinExistence type="predicted"/>
<reference evidence="2 3" key="1">
    <citation type="submission" date="2019-12" db="EMBL/GenBank/DDBJ databases">
        <title>Auraticoccus cholistani sp. nov., an actinomycete isolated from soil of Cholistan desert.</title>
        <authorList>
            <person name="Cheema M.T."/>
        </authorList>
    </citation>
    <scope>NUCLEOTIDE SEQUENCE [LARGE SCALE GENOMIC DNA]</scope>
    <source>
        <strain evidence="2 3">F435</strain>
    </source>
</reference>
<dbReference type="Proteomes" id="UP000435304">
    <property type="component" value="Unassembled WGS sequence"/>
</dbReference>
<dbReference type="AlphaFoldDB" id="A0A6A9UUD0"/>
<evidence type="ECO:0000313" key="3">
    <source>
        <dbReference type="Proteomes" id="UP000435304"/>
    </source>
</evidence>
<keyword evidence="3" id="KW-1185">Reference proteome</keyword>
<protein>
    <submittedName>
        <fullName evidence="2">Uncharacterized protein</fullName>
    </submittedName>
</protein>